<sequence length="931" mass="101768">MPALTSYSPYETLVFFQNVVQYGADISSLQDISSALTQNQLIRDSNDYDASKFSPDALQHLYDRTINAQKEGSSDGVNGDVPVENGNPRKRKLSTSPAPKQNQDAEQLLQELVNTLYASFKDETIKELRQQEQEYERLQGDIGKLEEDVKTEQANAEQPAAAPDQTTNVPQTPLAHAEHRADEVSAQLQASLEAVNNSAKPSPQPPPIQPQVQHQPSLPPLYDRAQQSPVPSHSTPAPRSASGTPHAHHAPPPQLPLPAQHTSPGAFNRTLPPPSPQRGSHGPLPPPPHAYPHHPQGHAQPPMLPPIHSLQRMPSYEGYPPHQRAPSQGHGSPMPQQPQQAYPMYQQYPQPPPHGWHSPVPQQYQQPQYNAPPHHPPQPPTRYPQVHTPNQPPYQPYPHTAPVPYPNQQQWPRPPPQQYHQYPMSAGTTPVPRSGSRTSVVRSASSTPWKSRNTPVQFRARSPSRLDREVSPLSDDGSPPPESPKRTMDRQAENDQNAARKMAPREKSATPAADLSRSQSVVSNVSEALDPPKRKAGRPSKIKAEPPSTPAPMISDTEQQQRSSGRRGRVRTGTITNKPELTRPTTTTKRKREAPSASPAPALQSSSHFQPTSPNIDSDFVIVSKTFGRTSHHLLNEITSHKHAGIFAKPLSERDAPGYKSLVHRPQDLKSIKAAINKGSRAAIIAIEELETKGGDEEDITTVEDSQATPTPTPKPTASSTNAGGERPIGNGFYLIRKNEDLVPPKGIVNSSQLEMELVRMFANAVMFNPLPSSERGFGRSLRLRKRGGELRAYGARKTAADEDNEEASAEEIARGESEPATTSSTAGESDVSGPSADEDGIIADAREMFEDVEYQVAKWKEVEGDRLSYGPIGAGSFSTPMVGPERHASVSASSVVGGHEPEEDDGHERDSTPAPSMVGSMRKRRRVGDH</sequence>
<evidence type="ECO:0000313" key="1">
    <source>
        <dbReference type="EMBL" id="KAJ9655333.1"/>
    </source>
</evidence>
<reference evidence="1" key="1">
    <citation type="submission" date="2022-10" db="EMBL/GenBank/DDBJ databases">
        <title>Culturing micro-colonial fungi from biological soil crusts in the Mojave desert and describing Neophaeococcomyces mojavensis, and introducing the new genera and species Taxawa tesnikishii.</title>
        <authorList>
            <person name="Kurbessoian T."/>
            <person name="Stajich J.E."/>
        </authorList>
    </citation>
    <scope>NUCLEOTIDE SEQUENCE</scope>
    <source>
        <strain evidence="1">JES_112</strain>
    </source>
</reference>
<protein>
    <submittedName>
        <fullName evidence="1">Uncharacterized protein</fullName>
    </submittedName>
</protein>
<dbReference type="Proteomes" id="UP001172386">
    <property type="component" value="Unassembled WGS sequence"/>
</dbReference>
<accession>A0ACC3A5I8</accession>
<organism evidence="1 2">
    <name type="scientific">Neophaeococcomyces mojaviensis</name>
    <dbReference type="NCBI Taxonomy" id="3383035"/>
    <lineage>
        <taxon>Eukaryota</taxon>
        <taxon>Fungi</taxon>
        <taxon>Dikarya</taxon>
        <taxon>Ascomycota</taxon>
        <taxon>Pezizomycotina</taxon>
        <taxon>Eurotiomycetes</taxon>
        <taxon>Chaetothyriomycetidae</taxon>
        <taxon>Chaetothyriales</taxon>
        <taxon>Chaetothyriales incertae sedis</taxon>
        <taxon>Neophaeococcomyces</taxon>
    </lineage>
</organism>
<gene>
    <name evidence="1" type="ORF">H2198_005788</name>
</gene>
<comment type="caution">
    <text evidence="1">The sequence shown here is derived from an EMBL/GenBank/DDBJ whole genome shotgun (WGS) entry which is preliminary data.</text>
</comment>
<evidence type="ECO:0000313" key="2">
    <source>
        <dbReference type="Proteomes" id="UP001172386"/>
    </source>
</evidence>
<keyword evidence="2" id="KW-1185">Reference proteome</keyword>
<dbReference type="EMBL" id="JAPDRQ010000099">
    <property type="protein sequence ID" value="KAJ9655333.1"/>
    <property type="molecule type" value="Genomic_DNA"/>
</dbReference>
<proteinExistence type="predicted"/>
<name>A0ACC3A5I8_9EURO</name>